<feature type="transmembrane region" description="Helical" evidence="6">
    <location>
        <begin position="98"/>
        <end position="121"/>
    </location>
</feature>
<dbReference type="eggNOG" id="ENOG502SN7T">
    <property type="taxonomic scope" value="Eukaryota"/>
</dbReference>
<comment type="caution">
    <text evidence="8">The sequence shown here is derived from an EMBL/GenBank/DDBJ whole genome shotgun (WGS) entry which is preliminary data.</text>
</comment>
<evidence type="ECO:0000313" key="9">
    <source>
        <dbReference type="Proteomes" id="UP000027238"/>
    </source>
</evidence>
<keyword evidence="3 6" id="KW-1133">Transmembrane helix</keyword>
<comment type="subcellular location">
    <subcellularLocation>
        <location evidence="1">Membrane</location>
        <topology evidence="1">Multi-pass membrane protein</topology>
    </subcellularLocation>
</comment>
<evidence type="ECO:0000259" key="7">
    <source>
        <dbReference type="Pfam" id="PF20684"/>
    </source>
</evidence>
<keyword evidence="4 6" id="KW-0472">Membrane</keyword>
<dbReference type="PANTHER" id="PTHR33048">
    <property type="entry name" value="PTH11-LIKE INTEGRAL MEMBRANE PROTEIN (AFU_ORTHOLOGUE AFUA_5G11245)"/>
    <property type="match status" value="1"/>
</dbReference>
<dbReference type="HOGENOM" id="CLU_028200_16_0_1"/>
<sequence length="303" mass="33834">MALFGRLFPDRRFQIFNKLIIAFLICHGLVFFFIIMFQCTPVAGIWNNTIRQHCVDITAVALASAILSIIEDLVILAMPIQQLRNLQLKFKKKLAVGFMLSLGSLACLTSIIRLRLLVVLVESCDITWDNVDAVKWSITEISCALICGSLPALQPVFRKVTGLLTTIRGSRPTAEMMGPAGKGIGHFSIRKKDTTSKLRSPTPETSLSDSEDSMVIKIHMATPLDAWMKPLSLPPLEFEPLSHQLFCRDSDRSSLNLWIPRTATPPRTPITLTTPTSVRSPRREANAEYELDLRGIVGTKTWM</sequence>
<organism evidence="8 9">
    <name type="scientific">Colletotrichum sublineola</name>
    <name type="common">Sorghum anthracnose fungus</name>
    <dbReference type="NCBI Taxonomy" id="1173701"/>
    <lineage>
        <taxon>Eukaryota</taxon>
        <taxon>Fungi</taxon>
        <taxon>Dikarya</taxon>
        <taxon>Ascomycota</taxon>
        <taxon>Pezizomycotina</taxon>
        <taxon>Sordariomycetes</taxon>
        <taxon>Hypocreomycetidae</taxon>
        <taxon>Glomerellales</taxon>
        <taxon>Glomerellaceae</taxon>
        <taxon>Colletotrichum</taxon>
        <taxon>Colletotrichum graminicola species complex</taxon>
    </lineage>
</organism>
<dbReference type="GO" id="GO:0016020">
    <property type="term" value="C:membrane"/>
    <property type="evidence" value="ECO:0007669"/>
    <property type="project" value="UniProtKB-SubCell"/>
</dbReference>
<evidence type="ECO:0000313" key="8">
    <source>
        <dbReference type="EMBL" id="KDN68447.1"/>
    </source>
</evidence>
<evidence type="ECO:0000256" key="1">
    <source>
        <dbReference type="ARBA" id="ARBA00004141"/>
    </source>
</evidence>
<dbReference type="EMBL" id="JMSE01000668">
    <property type="protein sequence ID" value="KDN68447.1"/>
    <property type="molecule type" value="Genomic_DNA"/>
</dbReference>
<feature type="domain" description="Rhodopsin" evidence="7">
    <location>
        <begin position="2"/>
        <end position="159"/>
    </location>
</feature>
<accession>A0A066XHM9</accession>
<feature type="transmembrane region" description="Helical" evidence="6">
    <location>
        <begin position="57"/>
        <end position="77"/>
    </location>
</feature>
<keyword evidence="9" id="KW-1185">Reference proteome</keyword>
<feature type="transmembrane region" description="Helical" evidence="6">
    <location>
        <begin position="15"/>
        <end position="37"/>
    </location>
</feature>
<evidence type="ECO:0000256" key="4">
    <source>
        <dbReference type="ARBA" id="ARBA00023136"/>
    </source>
</evidence>
<evidence type="ECO:0000256" key="5">
    <source>
        <dbReference type="ARBA" id="ARBA00038359"/>
    </source>
</evidence>
<protein>
    <submittedName>
        <fullName evidence="8">Putative integral membrane protein</fullName>
    </submittedName>
</protein>
<dbReference type="Proteomes" id="UP000027238">
    <property type="component" value="Unassembled WGS sequence"/>
</dbReference>
<proteinExistence type="inferred from homology"/>
<keyword evidence="2 6" id="KW-0812">Transmembrane</keyword>
<dbReference type="OrthoDB" id="5329176at2759"/>
<name>A0A066XHM9_COLSU</name>
<dbReference type="PANTHER" id="PTHR33048:SF47">
    <property type="entry name" value="INTEGRAL MEMBRANE PROTEIN-RELATED"/>
    <property type="match status" value="1"/>
</dbReference>
<dbReference type="InterPro" id="IPR049326">
    <property type="entry name" value="Rhodopsin_dom_fungi"/>
</dbReference>
<dbReference type="AlphaFoldDB" id="A0A066XHM9"/>
<evidence type="ECO:0000256" key="6">
    <source>
        <dbReference type="SAM" id="Phobius"/>
    </source>
</evidence>
<dbReference type="InterPro" id="IPR052337">
    <property type="entry name" value="SAT4-like"/>
</dbReference>
<dbReference type="STRING" id="1173701.A0A066XHM9"/>
<reference evidence="9" key="1">
    <citation type="journal article" date="2014" name="Genome Announc.">
        <title>Draft genome sequence of Colletotrichum sublineola, a destructive pathogen of cultivated sorghum.</title>
        <authorList>
            <person name="Baroncelli R."/>
            <person name="Sanz-Martin J.M."/>
            <person name="Rech G.E."/>
            <person name="Sukno S.A."/>
            <person name="Thon M.R."/>
        </authorList>
    </citation>
    <scope>NUCLEOTIDE SEQUENCE [LARGE SCALE GENOMIC DNA]</scope>
    <source>
        <strain evidence="9">TX430BB</strain>
    </source>
</reference>
<dbReference type="Pfam" id="PF20684">
    <property type="entry name" value="Fung_rhodopsin"/>
    <property type="match status" value="1"/>
</dbReference>
<evidence type="ECO:0000256" key="2">
    <source>
        <dbReference type="ARBA" id="ARBA00022692"/>
    </source>
</evidence>
<evidence type="ECO:0000256" key="3">
    <source>
        <dbReference type="ARBA" id="ARBA00022989"/>
    </source>
</evidence>
<gene>
    <name evidence="8" type="ORF">CSUB01_07407</name>
</gene>
<comment type="similarity">
    <text evidence="5">Belongs to the SAT4 family.</text>
</comment>